<evidence type="ECO:0000313" key="10">
    <source>
        <dbReference type="Proteomes" id="UP000636709"/>
    </source>
</evidence>
<dbReference type="Proteomes" id="UP000636709">
    <property type="component" value="Unassembled WGS sequence"/>
</dbReference>
<feature type="transmembrane region" description="Helical" evidence="8">
    <location>
        <begin position="479"/>
        <end position="505"/>
    </location>
</feature>
<feature type="region of interest" description="Disordered" evidence="7">
    <location>
        <begin position="52"/>
        <end position="100"/>
    </location>
</feature>
<feature type="compositionally biased region" description="Polar residues" evidence="7">
    <location>
        <begin position="27"/>
        <end position="36"/>
    </location>
</feature>
<dbReference type="OrthoDB" id="1923497at2759"/>
<keyword evidence="5 8" id="KW-1133">Transmembrane helix</keyword>
<feature type="region of interest" description="Disordered" evidence="7">
    <location>
        <begin position="15"/>
        <end position="36"/>
    </location>
</feature>
<evidence type="ECO:0000256" key="3">
    <source>
        <dbReference type="ARBA" id="ARBA00022448"/>
    </source>
</evidence>
<evidence type="ECO:0000256" key="8">
    <source>
        <dbReference type="SAM" id="Phobius"/>
    </source>
</evidence>
<evidence type="ECO:0000256" key="4">
    <source>
        <dbReference type="ARBA" id="ARBA00022692"/>
    </source>
</evidence>
<dbReference type="InterPro" id="IPR039309">
    <property type="entry name" value="BT1"/>
</dbReference>
<comment type="caution">
    <text evidence="9">The sequence shown here is derived from an EMBL/GenBank/DDBJ whole genome shotgun (WGS) entry which is preliminary data.</text>
</comment>
<keyword evidence="6 8" id="KW-0472">Membrane</keyword>
<dbReference type="GO" id="GO:0016020">
    <property type="term" value="C:membrane"/>
    <property type="evidence" value="ECO:0007669"/>
    <property type="project" value="UniProtKB-SubCell"/>
</dbReference>
<gene>
    <name evidence="9" type="ORF">HU200_039410</name>
</gene>
<comment type="subcellular location">
    <subcellularLocation>
        <location evidence="1">Membrane</location>
        <topology evidence="1">Multi-pass membrane protein</topology>
    </subcellularLocation>
</comment>
<keyword evidence="10" id="KW-1185">Reference proteome</keyword>
<dbReference type="InterPro" id="IPR004324">
    <property type="entry name" value="FBT"/>
</dbReference>
<feature type="compositionally biased region" description="Pro residues" evidence="7">
    <location>
        <begin position="72"/>
        <end position="93"/>
    </location>
</feature>
<keyword evidence="3" id="KW-0813">Transport</keyword>
<dbReference type="PANTHER" id="PTHR31585">
    <property type="entry name" value="FOLATE-BIOPTERIN TRANSPORTER 1, CHLOROPLASTIC"/>
    <property type="match status" value="1"/>
</dbReference>
<evidence type="ECO:0000256" key="6">
    <source>
        <dbReference type="ARBA" id="ARBA00023136"/>
    </source>
</evidence>
<feature type="transmembrane region" description="Helical" evidence="8">
    <location>
        <begin position="345"/>
        <end position="368"/>
    </location>
</feature>
<evidence type="ECO:0000256" key="2">
    <source>
        <dbReference type="ARBA" id="ARBA00007015"/>
    </source>
</evidence>
<feature type="transmembrane region" description="Helical" evidence="8">
    <location>
        <begin position="517"/>
        <end position="535"/>
    </location>
</feature>
<dbReference type="Gene3D" id="1.20.1250.20">
    <property type="entry name" value="MFS general substrate transporter like domains"/>
    <property type="match status" value="1"/>
</dbReference>
<feature type="transmembrane region" description="Helical" evidence="8">
    <location>
        <begin position="411"/>
        <end position="431"/>
    </location>
</feature>
<name>A0A835BAY9_9POAL</name>
<protein>
    <submittedName>
        <fullName evidence="9">Uncharacterized protein</fullName>
    </submittedName>
</protein>
<reference evidence="9" key="1">
    <citation type="submission" date="2020-07" db="EMBL/GenBank/DDBJ databases">
        <title>Genome sequence and genetic diversity analysis of an under-domesticated orphan crop, white fonio (Digitaria exilis).</title>
        <authorList>
            <person name="Bennetzen J.L."/>
            <person name="Chen S."/>
            <person name="Ma X."/>
            <person name="Wang X."/>
            <person name="Yssel A.E.J."/>
            <person name="Chaluvadi S.R."/>
            <person name="Johnson M."/>
            <person name="Gangashetty P."/>
            <person name="Hamidou F."/>
            <person name="Sanogo M.D."/>
            <person name="Zwaenepoel A."/>
            <person name="Wallace J."/>
            <person name="Van De Peer Y."/>
            <person name="Van Deynze A."/>
        </authorList>
    </citation>
    <scope>NUCLEOTIDE SEQUENCE</scope>
    <source>
        <tissue evidence="9">Leaves</tissue>
    </source>
</reference>
<feature type="transmembrane region" description="Helical" evidence="8">
    <location>
        <begin position="380"/>
        <end position="399"/>
    </location>
</feature>
<evidence type="ECO:0000256" key="5">
    <source>
        <dbReference type="ARBA" id="ARBA00022989"/>
    </source>
</evidence>
<feature type="transmembrane region" description="Helical" evidence="8">
    <location>
        <begin position="251"/>
        <end position="272"/>
    </location>
</feature>
<keyword evidence="4 8" id="KW-0812">Transmembrane</keyword>
<feature type="transmembrane region" description="Helical" evidence="8">
    <location>
        <begin position="184"/>
        <end position="204"/>
    </location>
</feature>
<evidence type="ECO:0000256" key="1">
    <source>
        <dbReference type="ARBA" id="ARBA00004141"/>
    </source>
</evidence>
<dbReference type="PANTHER" id="PTHR31585:SF12">
    <property type="entry name" value="FOLATE-BIOPTERIN TRANSPORTER 9, CHLOROPLASTIC-RELATED"/>
    <property type="match status" value="1"/>
</dbReference>
<evidence type="ECO:0000256" key="7">
    <source>
        <dbReference type="SAM" id="MobiDB-lite"/>
    </source>
</evidence>
<accession>A0A835BAY9</accession>
<dbReference type="InterPro" id="IPR036259">
    <property type="entry name" value="MFS_trans_sf"/>
</dbReference>
<proteinExistence type="inferred from homology"/>
<dbReference type="AlphaFoldDB" id="A0A835BAY9"/>
<evidence type="ECO:0000313" key="9">
    <source>
        <dbReference type="EMBL" id="KAF8692746.1"/>
    </source>
</evidence>
<sequence>MLCLSPPCAPHLHHHLHLHRHRPPSQPGATTTTSRSSRVLGVTLCLRTPTTPEERWRQRRRVAKLQDASVPSPVPAPPAPALKPPPETAPSPAPVAAARLTPAAERRGRLREMRRVWWVCGVGYWVQGFRCFPWLALNFHLARGLGLSPAALQLAQNAANLPLVAKPLFGVLSDAVYIGRAHRLPYISIGALLQLIAWGTLAVIPATSDTFPTQMACILIGNLGASVTEVVSDAVVTEFSRTQKAGVLQSYAFIALAAGSLLGNLSGGYVLLKTQEPKIMFTAFSVLLGFQLALSLGTKETLPSTQETLASTPRNTRSHLVRSSLAANLRKQFSNLMMAVSEDRIFYPLTWIMTSFAVVPILSGTMFCFQTQYLKLDPSIIGLSKVMGQIMVLSLTVLYNRYLKRIHLRYLIAGIQMLYAVAVLSDFALVKQINLMLGIPNEIHVLCFSALAEAIAQFKVLPFSVLLSSLCPPGCEGSLFAFFTSGLVFSAILSGVFGVGLSTLIGVSSVDYSNLPLGILLQSFAALLPLGWISFVPEKWTADEKIVIQR</sequence>
<dbReference type="SUPFAM" id="SSF103473">
    <property type="entry name" value="MFS general substrate transporter"/>
    <property type="match status" value="1"/>
</dbReference>
<dbReference type="Pfam" id="PF03092">
    <property type="entry name" value="BT1"/>
    <property type="match status" value="1"/>
</dbReference>
<dbReference type="NCBIfam" id="TIGR00788">
    <property type="entry name" value="fbt"/>
    <property type="match status" value="1"/>
</dbReference>
<organism evidence="9 10">
    <name type="scientific">Digitaria exilis</name>
    <dbReference type="NCBI Taxonomy" id="1010633"/>
    <lineage>
        <taxon>Eukaryota</taxon>
        <taxon>Viridiplantae</taxon>
        <taxon>Streptophyta</taxon>
        <taxon>Embryophyta</taxon>
        <taxon>Tracheophyta</taxon>
        <taxon>Spermatophyta</taxon>
        <taxon>Magnoliopsida</taxon>
        <taxon>Liliopsida</taxon>
        <taxon>Poales</taxon>
        <taxon>Poaceae</taxon>
        <taxon>PACMAD clade</taxon>
        <taxon>Panicoideae</taxon>
        <taxon>Panicodae</taxon>
        <taxon>Paniceae</taxon>
        <taxon>Anthephorinae</taxon>
        <taxon>Digitaria</taxon>
    </lineage>
</organism>
<dbReference type="EMBL" id="JACEFO010001932">
    <property type="protein sequence ID" value="KAF8692746.1"/>
    <property type="molecule type" value="Genomic_DNA"/>
</dbReference>
<comment type="similarity">
    <text evidence="2">Belongs to the major facilitator superfamily. Folate-biopterin transporter (TC 2.A.71) family.</text>
</comment>